<dbReference type="AlphaFoldDB" id="A0A069PAY9"/>
<comment type="caution">
    <text evidence="2">The sequence shown here is derived from an EMBL/GenBank/DDBJ whole genome shotgun (WGS) entry which is preliminary data.</text>
</comment>
<dbReference type="Pfam" id="PF11154">
    <property type="entry name" value="DUF2934"/>
    <property type="match status" value="1"/>
</dbReference>
<name>A0A069PAY9_9BURK</name>
<sequence length="68" mass="7497">MDVPIPEGEIRLRAYQLWLEAGSPEGRAEEFWERARLQLAAADKPTQSDLVADSDEFAAAPPAATSQR</sequence>
<dbReference type="Proteomes" id="UP000027466">
    <property type="component" value="Unassembled WGS sequence"/>
</dbReference>
<dbReference type="EMBL" id="JFHC01000182">
    <property type="protein sequence ID" value="KDR37627.1"/>
    <property type="molecule type" value="Genomic_DNA"/>
</dbReference>
<reference evidence="2 3" key="1">
    <citation type="submission" date="2014-03" db="EMBL/GenBank/DDBJ databases">
        <title>Draft Genome Sequences of Four Burkholderia Strains.</title>
        <authorList>
            <person name="Liu X.Y."/>
            <person name="Li C.X."/>
            <person name="Xu J.H."/>
        </authorList>
    </citation>
    <scope>NUCLEOTIDE SEQUENCE [LARGE SCALE GENOMIC DNA]</scope>
    <source>
        <strain evidence="2 3">DSM 50014</strain>
    </source>
</reference>
<organism evidence="2 3">
    <name type="scientific">Caballeronia glathei</name>
    <dbReference type="NCBI Taxonomy" id="60547"/>
    <lineage>
        <taxon>Bacteria</taxon>
        <taxon>Pseudomonadati</taxon>
        <taxon>Pseudomonadota</taxon>
        <taxon>Betaproteobacteria</taxon>
        <taxon>Burkholderiales</taxon>
        <taxon>Burkholderiaceae</taxon>
        <taxon>Caballeronia</taxon>
    </lineage>
</organism>
<keyword evidence="3" id="KW-1185">Reference proteome</keyword>
<gene>
    <name evidence="2" type="ORF">BG61_10810</name>
</gene>
<evidence type="ECO:0008006" key="4">
    <source>
        <dbReference type="Google" id="ProtNLM"/>
    </source>
</evidence>
<accession>A0A069PAY9</accession>
<feature type="region of interest" description="Disordered" evidence="1">
    <location>
        <begin position="45"/>
        <end position="68"/>
    </location>
</feature>
<evidence type="ECO:0000313" key="3">
    <source>
        <dbReference type="Proteomes" id="UP000027466"/>
    </source>
</evidence>
<evidence type="ECO:0000256" key="1">
    <source>
        <dbReference type="SAM" id="MobiDB-lite"/>
    </source>
</evidence>
<dbReference type="RefSeq" id="WP_075584337.1">
    <property type="nucleotide sequence ID" value="NZ_CADFFX010000074.1"/>
</dbReference>
<dbReference type="InterPro" id="IPR021327">
    <property type="entry name" value="DUF2934"/>
</dbReference>
<evidence type="ECO:0000313" key="2">
    <source>
        <dbReference type="EMBL" id="KDR37627.1"/>
    </source>
</evidence>
<proteinExistence type="predicted"/>
<protein>
    <recommendedName>
        <fullName evidence="4">DUF2934 domain-containing protein</fullName>
    </recommendedName>
</protein>